<feature type="transmembrane region" description="Helical" evidence="3">
    <location>
        <begin position="409"/>
        <end position="432"/>
    </location>
</feature>
<dbReference type="GO" id="GO:0016757">
    <property type="term" value="F:glycosyltransferase activity"/>
    <property type="evidence" value="ECO:0007669"/>
    <property type="project" value="UniProtKB-KW"/>
</dbReference>
<feature type="domain" description="Glycosyl hydrolase 94 supersandwich" evidence="4">
    <location>
        <begin position="2066"/>
        <end position="2336"/>
    </location>
</feature>
<dbReference type="CDD" id="cd11756">
    <property type="entry name" value="GH94N_ChvB_NdvB_1_like"/>
    <property type="match status" value="1"/>
</dbReference>
<evidence type="ECO:0000259" key="6">
    <source>
        <dbReference type="Pfam" id="PF17167"/>
    </source>
</evidence>
<evidence type="ECO:0000259" key="5">
    <source>
        <dbReference type="Pfam" id="PF10091"/>
    </source>
</evidence>
<dbReference type="RefSeq" id="WP_168044179.1">
    <property type="nucleotide sequence ID" value="NZ_JAAEDK010000071.1"/>
</dbReference>
<dbReference type="SUPFAM" id="SSF48208">
    <property type="entry name" value="Six-hairpin glycosidases"/>
    <property type="match status" value="1"/>
</dbReference>
<dbReference type="InterPro" id="IPR019282">
    <property type="entry name" value="Glycoamylase-like_cons_dom"/>
</dbReference>
<feature type="transmembrane region" description="Helical" evidence="3">
    <location>
        <begin position="847"/>
        <end position="870"/>
    </location>
</feature>
<evidence type="ECO:0000313" key="10">
    <source>
        <dbReference type="Proteomes" id="UP001138708"/>
    </source>
</evidence>
<keyword evidence="2 7" id="KW-0808">Transferase</keyword>
<keyword evidence="3" id="KW-0812">Transmembrane</keyword>
<dbReference type="SMART" id="SM01068">
    <property type="entry name" value="CBM_X"/>
    <property type="match status" value="2"/>
</dbReference>
<dbReference type="InterPro" id="IPR037824">
    <property type="entry name" value="GH94N_2_NdvB"/>
</dbReference>
<dbReference type="GO" id="GO:0005975">
    <property type="term" value="P:carbohydrate metabolic process"/>
    <property type="evidence" value="ECO:0007669"/>
    <property type="project" value="InterPro"/>
</dbReference>
<keyword evidence="9" id="KW-1185">Reference proteome</keyword>
<keyword evidence="1" id="KW-0328">Glycosyltransferase</keyword>
<evidence type="ECO:0000313" key="7">
    <source>
        <dbReference type="EMBL" id="MBR0661942.1"/>
    </source>
</evidence>
<dbReference type="Pfam" id="PF17167">
    <property type="entry name" value="Glyco_hydro_94"/>
    <property type="match status" value="1"/>
</dbReference>
<keyword evidence="3" id="KW-1133">Transmembrane helix</keyword>
<evidence type="ECO:0000256" key="2">
    <source>
        <dbReference type="ARBA" id="ARBA00022679"/>
    </source>
</evidence>
<feature type="transmembrane region" description="Helical" evidence="3">
    <location>
        <begin position="976"/>
        <end position="994"/>
    </location>
</feature>
<name>A0A9X9WNN2_9PROT</name>
<dbReference type="InterPro" id="IPR037820">
    <property type="entry name" value="GH94N_NdvB"/>
</dbReference>
<evidence type="ECO:0000256" key="1">
    <source>
        <dbReference type="ARBA" id="ARBA00022676"/>
    </source>
</evidence>
<dbReference type="InterPro" id="IPR033432">
    <property type="entry name" value="GH94_catalytic"/>
</dbReference>
<dbReference type="Proteomes" id="UP000746741">
    <property type="component" value="Unassembled WGS sequence"/>
</dbReference>
<dbReference type="CDD" id="cd11753">
    <property type="entry name" value="GH94N_ChvB_NdvB_2_like"/>
    <property type="match status" value="1"/>
</dbReference>
<dbReference type="InterPro" id="IPR037018">
    <property type="entry name" value="GH65_N"/>
</dbReference>
<reference evidence="7" key="1">
    <citation type="submission" date="2020-01" db="EMBL/GenBank/DDBJ databases">
        <authorList>
            <person name="Rat A."/>
        </authorList>
    </citation>
    <scope>NUCLEOTIDE SEQUENCE</scope>
    <source>
        <strain evidence="7">LMG 31161</strain>
    </source>
</reference>
<evidence type="ECO:0000259" key="4">
    <source>
        <dbReference type="Pfam" id="PF06165"/>
    </source>
</evidence>
<dbReference type="GO" id="GO:0030246">
    <property type="term" value="F:carbohydrate binding"/>
    <property type="evidence" value="ECO:0007669"/>
    <property type="project" value="InterPro"/>
</dbReference>
<feature type="transmembrane region" description="Helical" evidence="3">
    <location>
        <begin position="891"/>
        <end position="911"/>
    </location>
</feature>
<comment type="caution">
    <text evidence="7">The sequence shown here is derived from an EMBL/GenBank/DDBJ whole genome shotgun (WGS) entry which is preliminary data.</text>
</comment>
<evidence type="ECO:0000313" key="8">
    <source>
        <dbReference type="EMBL" id="NKE20208.1"/>
    </source>
</evidence>
<keyword evidence="3" id="KW-0472">Membrane</keyword>
<feature type="domain" description="Glycoamylase-like" evidence="5">
    <location>
        <begin position="1313"/>
        <end position="1520"/>
    </location>
</feature>
<feature type="transmembrane region" description="Helical" evidence="3">
    <location>
        <begin position="825"/>
        <end position="841"/>
    </location>
</feature>
<dbReference type="Gene3D" id="1.50.10.10">
    <property type="match status" value="1"/>
</dbReference>
<feature type="transmembrane region" description="Helical" evidence="3">
    <location>
        <begin position="952"/>
        <end position="969"/>
    </location>
</feature>
<dbReference type="EMBL" id="JAAVUP010000023">
    <property type="protein sequence ID" value="NKE20208.1"/>
    <property type="molecule type" value="Genomic_DNA"/>
</dbReference>
<dbReference type="PANTHER" id="PTHR37469:SF2">
    <property type="entry name" value="CELLOBIONIC ACID PHOSPHORYLASE"/>
    <property type="match status" value="1"/>
</dbReference>
<dbReference type="InterPro" id="IPR012341">
    <property type="entry name" value="6hp_glycosidase-like_sf"/>
</dbReference>
<dbReference type="Gene3D" id="2.70.98.40">
    <property type="entry name" value="Glycoside hydrolase, family 65, N-terminal domain"/>
    <property type="match status" value="2"/>
</dbReference>
<feature type="transmembrane region" description="Helical" evidence="3">
    <location>
        <begin position="444"/>
        <end position="464"/>
    </location>
</feature>
<dbReference type="Proteomes" id="UP001138708">
    <property type="component" value="Unassembled WGS sequence"/>
</dbReference>
<reference evidence="8 9" key="2">
    <citation type="submission" date="2020-02" db="EMBL/GenBank/DDBJ databases">
        <authorList>
            <person name="Sun Q."/>
            <person name="Inoue M."/>
        </authorList>
    </citation>
    <scope>NUCLEOTIDE SEQUENCE [LARGE SCALE GENOMIC DNA]</scope>
    <source>
        <strain evidence="8 9">KCTC 22478</strain>
    </source>
</reference>
<dbReference type="InterPro" id="IPR008928">
    <property type="entry name" value="6-hairpin_glycosidase_sf"/>
</dbReference>
<dbReference type="Pfam" id="PF06165">
    <property type="entry name" value="GH94_b-supersand"/>
    <property type="match status" value="2"/>
</dbReference>
<dbReference type="EMBL" id="JAAEDK010000071">
    <property type="protein sequence ID" value="MBR0661942.1"/>
    <property type="molecule type" value="Genomic_DNA"/>
</dbReference>
<reference evidence="7" key="3">
    <citation type="journal article" date="2021" name="Syst. Appl. Microbiol.">
        <title>Roseomonas hellenica sp. nov., isolated from roots of wild-growing Alkanna tinctoria.</title>
        <authorList>
            <person name="Rat A."/>
            <person name="Naranjo H.D."/>
            <person name="Lebbe L."/>
            <person name="Cnockaert M."/>
            <person name="Krigas N."/>
            <person name="Grigoriadou K."/>
            <person name="Maloupa E."/>
            <person name="Willems A."/>
        </authorList>
    </citation>
    <scope>NUCLEOTIDE SEQUENCE</scope>
    <source>
        <strain evidence="7">LMG 31161</strain>
    </source>
</reference>
<proteinExistence type="predicted"/>
<dbReference type="Gene3D" id="1.50.10.140">
    <property type="match status" value="2"/>
</dbReference>
<dbReference type="Gene3D" id="2.60.420.10">
    <property type="entry name" value="Maltose phosphorylase, domain 3"/>
    <property type="match status" value="1"/>
</dbReference>
<feature type="domain" description="Glycosyl hydrolase 94 catalytic" evidence="6">
    <location>
        <begin position="2350"/>
        <end position="2774"/>
    </location>
</feature>
<feature type="domain" description="Glycosyl hydrolase 94 supersandwich" evidence="4">
    <location>
        <begin position="1570"/>
        <end position="1839"/>
    </location>
</feature>
<gene>
    <name evidence="8" type="ORF">GWK15_24855</name>
    <name evidence="7" type="ORF">GXW75_21995</name>
</gene>
<dbReference type="InterPro" id="IPR052047">
    <property type="entry name" value="GH94_Enzymes"/>
</dbReference>
<dbReference type="InterPro" id="IPR010383">
    <property type="entry name" value="Glyco_hydrolase_94_b-supersand"/>
</dbReference>
<organism evidence="7 10">
    <name type="scientific">Neoroseomonas oryzicola</name>
    <dbReference type="NCBI Taxonomy" id="535904"/>
    <lineage>
        <taxon>Bacteria</taxon>
        <taxon>Pseudomonadati</taxon>
        <taxon>Pseudomonadota</taxon>
        <taxon>Alphaproteobacteria</taxon>
        <taxon>Acetobacterales</taxon>
        <taxon>Acetobacteraceae</taxon>
        <taxon>Neoroseomonas</taxon>
    </lineage>
</organism>
<dbReference type="Pfam" id="PF10091">
    <property type="entry name" value="Glycoamylase"/>
    <property type="match status" value="1"/>
</dbReference>
<evidence type="ECO:0000256" key="3">
    <source>
        <dbReference type="SAM" id="Phobius"/>
    </source>
</evidence>
<dbReference type="SUPFAM" id="SSF74650">
    <property type="entry name" value="Galactose mutarotase-like"/>
    <property type="match status" value="2"/>
</dbReference>
<accession>A0A9X9WNN2</accession>
<dbReference type="PANTHER" id="PTHR37469">
    <property type="entry name" value="CELLOBIONIC ACID PHOSPHORYLASE-RELATED"/>
    <property type="match status" value="1"/>
</dbReference>
<sequence>MTRFIPPAFRRAGLASLWASGAPVREELFSIERLEEHARSLAVAQTITPKPLKVYPLAARLMDNAVVLLDAYRAIGKAAEEGAAITPAAEWLIDNYHLVEKQIHEIREDLPPRYYRQLPKLATGPLAGYPRVFGIAWAFVAHTDSHFAPETLCRFVRAYQDVEALTIGELWAISITLRIVLVENLRRLAAQVVADRASCQVADELADRLLGAGGRTAEPLAAVLAHPDGAPPTNACAVQLLHRLRDQDPRIVPALAWLDECLARQGTSAEAVVRDEHQRQGAASVSVRNIITSLRMVSDVEWPALFERMSLVDDVLAEGVDFRDMDFPTRNLYRSAIEELARGSGHNELDIARSAVLAAQQAAAMDADATDGRRGDPGYHLLAGGRAAFEAAIGFRPSLRGRAWRLNQALGIGGYASAITLVAAFLLLLPLMAMRAGGLNDASLALLAALGAIPALDVAVALVNRGTAWGFGPRLLPALELREGVPSHLRTLIAVPMLLTSPEAIHEQVERLEVQHLASSDGDLHFALLSDWPDASSEQVDGDAALLGAAAEGIAELNRRHGPAPGGARFLLLHRRRQWSEGERRWIGWERKRGKLHELNRLLRGATDTSFIKVGERPGAVPSGIRYVITLDADTRLPRDTVWRLIGKMAHPLNHPRLDPRAGRIVEGHAVLQPRVTPSLPVGREGSPYQRIYSSHSGIDPYASAVSDVYQDLFGEGSYAGKGIYDVDAFEAALAGRVPEATMLSHDLFEGIFARAGLATDVEVVEEFPARYDVSALRQHRWARGDWQLLPWILGAAPAPVGRGSESGTLPGIGRWKMLDNLRRTLSAPAIVLAFLIGWTLPFHASLAWTAFLLSTVVLPTLIPVISAILPRRRRLTLRSRLRAFGVDVRLALALSLLIVTFLAHQAWLMVDAIARTLVRLLVTRRHLLEWVTAAQVTTGCRLNLLDFHRRMAGAPAIGGLAILIASLWGHQTWPLAAPFALLWIASPGIAWWASRPPAAAGRLAMTEADMRGLRLTARRTWRFFEDLVTTADNMLPPDNFQEDPTPKVAHRTSPTNLGLYLLSVLSARDFGWIGTADAVERLEATFASMRRLALFRGHLYNWYDTRDLRPLDPRYVSTVDSGNLAGHLIALANACREWRELPLSAKARIAGIADALDITRAESVRVRDGRRTQTVTWQQLDDALATLATEAQRLSPEVEPISERLAGLAAQVEIMADIAAALAAERGDAAGTDMLSWVAAVQRSIESHRRDLVTPAGPDAALQARISALEDSARAMALGMEFDFLLDHDRKLLSIGYLVPEGRLDPSCYDLLASEARLASFFAIAKGDVPTRHWFRLGRAVTPVAWGAALISWSGSMFEYLMPSLIMRAPAGSLIEQTNRLVVRRQVDYGTTLGLPWGVSESAYNARDLELTYQYSSFGVPSLGLKRGLSENTVVAPYATGLATMVDPTSAASNFRRLAEIGALGRYGFREALDYTPGRVPEGQEVAIVRAFMAHHQGMTIVAIADALLDGVMRARFHAEPIIQATELLLHERTPRDITVMPSWIADTHPAVQLKEIETVGGRRYISARDATPAAHLLSNGRYTVMLTAAGSGQSRWQGQAVTRWREDATCDDLGSYIFLRDIGSNVIWSAGFQPCGVEPDDYEVMFHEDRATFTRSDGELTTTLEVLVSAEDDTEVRRVSISNAGTGTREIEVTSYAELVLGPQTADVAHPALSKLFVETEHLAGLGAILATRRRRSPSEPEIWAAHLAIVDGEALGRQEFETDRARFLGRGASIRRPIAMSDGRALSNTVGTVLDPVFALRRRVRIPPGAVARVTFWTMAASSRDVLLELVDKHHDTTGFERAAMLAWTQAQVQLHHLGIDAGEAGLFQRLAGHLLYTTSSLRPSSDIIRRGGGGQPGLWPLGISGDLPIILLRINDVEEIGIARQLLQAHEYWRMKQFAVDLVILNERASSYVQDLQVALETLARTSESRSPHQDAGPPGRVFVVRADLMSSETAALLAATARVVLVGRRGRLSDQLNRAPERGATTWARPAAATAVMPHVPPRLPKLELFNGLGGFAEDGREYVTILGPGRSTPAPWINVISNPSFGFQVATEGSGYTWSVNSRENQLTPWSNDPVADRPGEAFYLRDEDTGALWSPTALPIRDEAATFVARHGRGYSRFSHAGHGIESELLQYVPLDDPIKISRLVLRNVSGRARRLSVTAYAEWVLGPSRSASLPFVTTDIDSETGAMFARNPWNPAFASRVAFADLAGRQTDWTGDRREFIGRNGTLARPAALAGAGALSGTTGAGLDPCGALRTTFELAPGDVLEIVCFLGEAASAEDARSLIARYRACDLDAVKAEVGRHWDDVLGAVQVRTPDPAMDIMLNGWLLYQTLACRVWARSGFYQASGAYGFRDQLQDGMALAASRPALTREHLLRAAARQFPEGDVQHWWLPHSGQGVRTRISDDRVWLAFAVAHYLDATGDTAVLDAEVPFLEGQRLTASEHDSFFQPTVTDETATLFEHCARGVDTSLAIGPHGLPLIGTGDWNDGMNCVGEEGRGESVWLGWLLDAALVAFAPIAEARGETERAARWRAHAVSLRASMEREGWDGGWYRRGYFDDASPLGSTTSDECRIDSIAQSWSVLSGAADPVRAAQAMAAVRRELIRPQDGLALLFTPPFDKTPLNPGYIKGYPPGIRENGGQYTHAAIWSVMAFAALGEGDTAAELFALLNPINHARTRAGVHRYKVEPYVMAADVYSAPALIGRGGWTWYTGSAGWMQRAGIESILGLRIRGPVLFLDPCIPRAWPRFEIDVACGNARYFIQVDNRVGVSRGIGAATLDGASIMDRPLRIPFVDDGVHHLVNLTLG</sequence>
<evidence type="ECO:0000313" key="9">
    <source>
        <dbReference type="Proteomes" id="UP000746741"/>
    </source>
</evidence>
<protein>
    <submittedName>
        <fullName evidence="7">Glycosyl transferase</fullName>
    </submittedName>
</protein>
<dbReference type="InterPro" id="IPR011013">
    <property type="entry name" value="Gal_mutarotase_sf_dom"/>
</dbReference>